<dbReference type="GO" id="GO:0005886">
    <property type="term" value="C:plasma membrane"/>
    <property type="evidence" value="ECO:0007669"/>
    <property type="project" value="UniProtKB-SubCell"/>
</dbReference>
<dbReference type="PANTHER" id="PTHR36570:SF3">
    <property type="entry name" value="DISULFIDE BOND FORMATION PROTEIN B"/>
    <property type="match status" value="1"/>
</dbReference>
<dbReference type="RefSeq" id="WP_089415429.1">
    <property type="nucleotide sequence ID" value="NZ_CP022423.1"/>
</dbReference>
<evidence type="ECO:0000256" key="6">
    <source>
        <dbReference type="SAM" id="Phobius"/>
    </source>
</evidence>
<evidence type="ECO:0000256" key="4">
    <source>
        <dbReference type="ARBA" id="ARBA00022989"/>
    </source>
</evidence>
<dbReference type="KEGG" id="vff:VITFI_CDS0226"/>
<dbReference type="SUPFAM" id="SSF158442">
    <property type="entry name" value="DsbB-like"/>
    <property type="match status" value="1"/>
</dbReference>
<dbReference type="InterPro" id="IPR023380">
    <property type="entry name" value="DsbB-like_sf"/>
</dbReference>
<feature type="transmembrane region" description="Helical" evidence="6">
    <location>
        <begin position="139"/>
        <end position="158"/>
    </location>
</feature>
<feature type="transmembrane region" description="Helical" evidence="6">
    <location>
        <begin position="70"/>
        <end position="91"/>
    </location>
</feature>
<dbReference type="InterPro" id="IPR003752">
    <property type="entry name" value="DiS_bond_form_DsbB/BdbC"/>
</dbReference>
<feature type="transmembrane region" description="Helical" evidence="6">
    <location>
        <begin position="46"/>
        <end position="63"/>
    </location>
</feature>
<dbReference type="GO" id="GO:0015035">
    <property type="term" value="F:protein-disulfide reductase activity"/>
    <property type="evidence" value="ECO:0007669"/>
    <property type="project" value="InterPro"/>
</dbReference>
<evidence type="ECO:0008006" key="9">
    <source>
        <dbReference type="Google" id="ProtNLM"/>
    </source>
</evidence>
<proteinExistence type="predicted"/>
<dbReference type="InterPro" id="IPR050183">
    <property type="entry name" value="DsbB"/>
</dbReference>
<keyword evidence="8" id="KW-1185">Reference proteome</keyword>
<dbReference type="EMBL" id="CP022423">
    <property type="protein sequence ID" value="ASM76005.1"/>
    <property type="molecule type" value="Genomic_DNA"/>
</dbReference>
<keyword evidence="2" id="KW-1003">Cell membrane</keyword>
<protein>
    <recommendedName>
        <fullName evidence="9">Disulfide bond formation protein B</fullName>
    </recommendedName>
</protein>
<feature type="transmembrane region" description="Helical" evidence="6">
    <location>
        <begin position="12"/>
        <end position="34"/>
    </location>
</feature>
<comment type="subcellular location">
    <subcellularLocation>
        <location evidence="1">Cell membrane</location>
        <topology evidence="1">Multi-pass membrane protein</topology>
    </subcellularLocation>
</comment>
<evidence type="ECO:0000256" key="3">
    <source>
        <dbReference type="ARBA" id="ARBA00022692"/>
    </source>
</evidence>
<sequence length="162" mass="17218">MRWQLSPASGWWLWRISALCFTAVGIALVTQHQFGMQPCPWCTLQRLIYLLIGTLTGLGAVLASIVARRVLAGGAALLAILGMVCALWQHFVAAASASCNLTLADRILSALGLMELLPAVFEPTASCADAAVNLLGVPYAFWSLGLFAALCAACVQVTRLNK</sequence>
<gene>
    <name evidence="7" type="ORF">VITFI_CDS0226</name>
</gene>
<evidence type="ECO:0000313" key="8">
    <source>
        <dbReference type="Proteomes" id="UP000199729"/>
    </source>
</evidence>
<dbReference type="OrthoDB" id="3711263at2"/>
<keyword evidence="5 6" id="KW-0472">Membrane</keyword>
<name>A0A221KAL5_VITFI</name>
<dbReference type="Proteomes" id="UP000199729">
    <property type="component" value="Chromosome"/>
</dbReference>
<evidence type="ECO:0000256" key="1">
    <source>
        <dbReference type="ARBA" id="ARBA00004651"/>
    </source>
</evidence>
<accession>A0A221KAL5</accession>
<dbReference type="Pfam" id="PF02600">
    <property type="entry name" value="DsbB"/>
    <property type="match status" value="1"/>
</dbReference>
<dbReference type="GO" id="GO:0006457">
    <property type="term" value="P:protein folding"/>
    <property type="evidence" value="ECO:0007669"/>
    <property type="project" value="InterPro"/>
</dbReference>
<keyword evidence="4 6" id="KW-1133">Transmembrane helix</keyword>
<dbReference type="Gene3D" id="1.20.1550.10">
    <property type="entry name" value="DsbB-like"/>
    <property type="match status" value="1"/>
</dbReference>
<evidence type="ECO:0000256" key="5">
    <source>
        <dbReference type="ARBA" id="ARBA00023136"/>
    </source>
</evidence>
<organism evidence="7 8">
    <name type="scientific">Vitreoscilla filiformis</name>
    <dbReference type="NCBI Taxonomy" id="63"/>
    <lineage>
        <taxon>Bacteria</taxon>
        <taxon>Pseudomonadati</taxon>
        <taxon>Pseudomonadota</taxon>
        <taxon>Betaproteobacteria</taxon>
        <taxon>Neisseriales</taxon>
        <taxon>Neisseriaceae</taxon>
        <taxon>Vitreoscilla</taxon>
    </lineage>
</organism>
<dbReference type="PANTHER" id="PTHR36570">
    <property type="entry name" value="DISULFIDE BOND FORMATION PROTEIN B"/>
    <property type="match status" value="1"/>
</dbReference>
<keyword evidence="3 6" id="KW-0812">Transmembrane</keyword>
<dbReference type="AlphaFoldDB" id="A0A221KAL5"/>
<evidence type="ECO:0000256" key="2">
    <source>
        <dbReference type="ARBA" id="ARBA00022475"/>
    </source>
</evidence>
<reference evidence="7 8" key="1">
    <citation type="submission" date="2017-07" db="EMBL/GenBank/DDBJ databases">
        <title>Complete Genome Sequence of the cosmetic ferment Vitreoscilla filiformis (ATCC15551).</title>
        <authorList>
            <person name="Contreras S."/>
            <person name="Sagory-Zalkind P."/>
            <person name="Blanquart H."/>
            <person name="Iltis A."/>
            <person name="Morand S.C."/>
        </authorList>
    </citation>
    <scope>NUCLEOTIDE SEQUENCE [LARGE SCALE GENOMIC DNA]</scope>
    <source>
        <strain evidence="7 8">ATCC 15551</strain>
    </source>
</reference>
<evidence type="ECO:0000313" key="7">
    <source>
        <dbReference type="EMBL" id="ASM76005.1"/>
    </source>
</evidence>